<dbReference type="AlphaFoldDB" id="A0AAE1LRQ0"/>
<comment type="caution">
    <text evidence="1">The sequence shown here is derived from an EMBL/GenBank/DDBJ whole genome shotgun (WGS) entry which is preliminary data.</text>
</comment>
<evidence type="ECO:0000313" key="1">
    <source>
        <dbReference type="EMBL" id="KAK3930126.1"/>
    </source>
</evidence>
<name>A0AAE1LRQ0_9NEOP</name>
<keyword evidence="2" id="KW-1185">Reference proteome</keyword>
<dbReference type="EMBL" id="JAHWGI010001410">
    <property type="protein sequence ID" value="KAK3930126.1"/>
    <property type="molecule type" value="Genomic_DNA"/>
</dbReference>
<gene>
    <name evidence="1" type="ORF">KUF71_022826</name>
</gene>
<accession>A0AAE1LRQ0</accession>
<proteinExistence type="predicted"/>
<reference evidence="1" key="2">
    <citation type="journal article" date="2023" name="BMC Genomics">
        <title>Pest status, molecular evolution, and epigenetic factors derived from the genome assembly of Frankliniella fusca, a thysanopteran phytovirus vector.</title>
        <authorList>
            <person name="Catto M.A."/>
            <person name="Labadie P.E."/>
            <person name="Jacobson A.L."/>
            <person name="Kennedy G.G."/>
            <person name="Srinivasan R."/>
            <person name="Hunt B.G."/>
        </authorList>
    </citation>
    <scope>NUCLEOTIDE SEQUENCE</scope>
    <source>
        <strain evidence="1">PL_HMW_Pooled</strain>
    </source>
</reference>
<dbReference type="Proteomes" id="UP001219518">
    <property type="component" value="Unassembled WGS sequence"/>
</dbReference>
<keyword evidence="1" id="KW-0436">Ligase</keyword>
<reference evidence="1" key="1">
    <citation type="submission" date="2021-07" db="EMBL/GenBank/DDBJ databases">
        <authorList>
            <person name="Catto M.A."/>
            <person name="Jacobson A."/>
            <person name="Kennedy G."/>
            <person name="Labadie P."/>
            <person name="Hunt B.G."/>
            <person name="Srinivasan R."/>
        </authorList>
    </citation>
    <scope>NUCLEOTIDE SEQUENCE</scope>
    <source>
        <strain evidence="1">PL_HMW_Pooled</strain>
        <tissue evidence="1">Head</tissue>
    </source>
</reference>
<organism evidence="1 2">
    <name type="scientific">Frankliniella fusca</name>
    <dbReference type="NCBI Taxonomy" id="407009"/>
    <lineage>
        <taxon>Eukaryota</taxon>
        <taxon>Metazoa</taxon>
        <taxon>Ecdysozoa</taxon>
        <taxon>Arthropoda</taxon>
        <taxon>Hexapoda</taxon>
        <taxon>Insecta</taxon>
        <taxon>Pterygota</taxon>
        <taxon>Neoptera</taxon>
        <taxon>Paraneoptera</taxon>
        <taxon>Thysanoptera</taxon>
        <taxon>Terebrantia</taxon>
        <taxon>Thripoidea</taxon>
        <taxon>Thripidae</taxon>
        <taxon>Frankliniella</taxon>
    </lineage>
</organism>
<dbReference type="GO" id="GO:0016874">
    <property type="term" value="F:ligase activity"/>
    <property type="evidence" value="ECO:0007669"/>
    <property type="project" value="UniProtKB-KW"/>
</dbReference>
<protein>
    <submittedName>
        <fullName evidence="1">L-cysteine:1D-myo-inositol 2-amino-2-deoxy-alpha-D-glucopyranoside ligase</fullName>
    </submittedName>
</protein>
<evidence type="ECO:0000313" key="2">
    <source>
        <dbReference type="Proteomes" id="UP001219518"/>
    </source>
</evidence>
<sequence>MVYYKSELIVLLTCFVPIPVPIPFTKQVFVIVTLNDHTVIPLAWFLMERKTQDAYVEALMLLRAKLQNWSATTIVCDYEDAMMNAFRLVLGVEVQGCLFHSAHDMSNYARINIGVVTLRNFPFIKFIVDLCCALPLLPGQLLQRGFNVIVAQASQLGPYFNLISIFLDYVQREWLNHSNRGKTMSVCGSSFRTNNASESNNRRMQRKIAVHHPNVYHFIRHLADFEATAVSDLHDLLRGHDPTRPRTAVALSNDNHIQEITYNLLRLPYVTDQDLLNFLSNASVTMVRLINETIDPPRRRREHRRWLSSLV</sequence>